<sequence>MPKLSLQAEEELKAAWSQQAKQLQEMGRRERLLQSDVQRAGEQLESFKIRVMQVCCPSAAGSTGKPVTEQQVIEKVRQISDENQQSHEREKSLQKELSSRLAKEREVSANIEVFKNSLQKLQ</sequence>
<evidence type="ECO:0000256" key="1">
    <source>
        <dbReference type="SAM" id="MobiDB-lite"/>
    </source>
</evidence>
<feature type="region of interest" description="Disordered" evidence="1">
    <location>
        <begin position="79"/>
        <end position="99"/>
    </location>
</feature>
<dbReference type="AlphaFoldDB" id="A0A3L8S0P4"/>
<keyword evidence="3" id="KW-1185">Reference proteome</keyword>
<organism evidence="2 3">
    <name type="scientific">Chloebia gouldiae</name>
    <name type="common">Gouldian finch</name>
    <name type="synonym">Erythrura gouldiae</name>
    <dbReference type="NCBI Taxonomy" id="44316"/>
    <lineage>
        <taxon>Eukaryota</taxon>
        <taxon>Metazoa</taxon>
        <taxon>Chordata</taxon>
        <taxon>Craniata</taxon>
        <taxon>Vertebrata</taxon>
        <taxon>Euteleostomi</taxon>
        <taxon>Archelosauria</taxon>
        <taxon>Archosauria</taxon>
        <taxon>Dinosauria</taxon>
        <taxon>Saurischia</taxon>
        <taxon>Theropoda</taxon>
        <taxon>Coelurosauria</taxon>
        <taxon>Aves</taxon>
        <taxon>Neognathae</taxon>
        <taxon>Neoaves</taxon>
        <taxon>Telluraves</taxon>
        <taxon>Australaves</taxon>
        <taxon>Passeriformes</taxon>
        <taxon>Passeroidea</taxon>
        <taxon>Passeridae</taxon>
        <taxon>Chloebia</taxon>
    </lineage>
</organism>
<comment type="caution">
    <text evidence="2">The sequence shown here is derived from an EMBL/GenBank/DDBJ whole genome shotgun (WGS) entry which is preliminary data.</text>
</comment>
<evidence type="ECO:0000313" key="3">
    <source>
        <dbReference type="Proteomes" id="UP000276834"/>
    </source>
</evidence>
<dbReference type="Proteomes" id="UP000276834">
    <property type="component" value="Unassembled WGS sequence"/>
</dbReference>
<proteinExistence type="predicted"/>
<feature type="non-terminal residue" evidence="2">
    <location>
        <position position="122"/>
    </location>
</feature>
<accession>A0A3L8S0P4</accession>
<reference evidence="2 3" key="1">
    <citation type="journal article" date="2018" name="Proc. R. Soc. B">
        <title>A non-coding region near Follistatin controls head colour polymorphism in the Gouldian finch.</title>
        <authorList>
            <person name="Toomey M.B."/>
            <person name="Marques C.I."/>
            <person name="Andrade P."/>
            <person name="Araujo P.M."/>
            <person name="Sabatino S."/>
            <person name="Gazda M.A."/>
            <person name="Afonso S."/>
            <person name="Lopes R.J."/>
            <person name="Corbo J.C."/>
            <person name="Carneiro M."/>
        </authorList>
    </citation>
    <scope>NUCLEOTIDE SEQUENCE [LARGE SCALE GENOMIC DNA]</scope>
    <source>
        <strain evidence="2">Red01</strain>
        <tissue evidence="2">Muscle</tissue>
    </source>
</reference>
<protein>
    <recommendedName>
        <fullName evidence="4">FHAD1 protein</fullName>
    </recommendedName>
</protein>
<name>A0A3L8S0P4_CHLGU</name>
<evidence type="ECO:0008006" key="4">
    <source>
        <dbReference type="Google" id="ProtNLM"/>
    </source>
</evidence>
<dbReference type="OrthoDB" id="687730at2759"/>
<evidence type="ECO:0000313" key="2">
    <source>
        <dbReference type="EMBL" id="RLV93177.1"/>
    </source>
</evidence>
<gene>
    <name evidence="2" type="ORF">DV515_00013541</name>
</gene>
<dbReference type="EMBL" id="QUSF01000093">
    <property type="protein sequence ID" value="RLV93177.1"/>
    <property type="molecule type" value="Genomic_DNA"/>
</dbReference>